<feature type="region of interest" description="Disordered" evidence="1">
    <location>
        <begin position="202"/>
        <end position="239"/>
    </location>
</feature>
<proteinExistence type="predicted"/>
<evidence type="ECO:0000313" key="2">
    <source>
        <dbReference type="EMBL" id="KAK0613203.1"/>
    </source>
</evidence>
<comment type="caution">
    <text evidence="2">The sequence shown here is derived from an EMBL/GenBank/DDBJ whole genome shotgun (WGS) entry which is preliminary data.</text>
</comment>
<name>A0AA39U642_9PEZI</name>
<sequence>MHSSIAAIAFMASTFRSPILPPTPATTADTGSRHASPGLGSEWVTSLNPGWRIQSLTSGYREYNTEFSSAIFDQFRENYSPNCYLLSIWGTSRRTPKDCTTDSGSGPAGHIIPNSIVAVHLMFYYMNNAVFGIKANGNPDLNLGAEFGFMGEQTHLSSEHDINKLRPVLIETVTNAALYALAPGIKLCKSLPHSALLSSPLSQKNQTLSNPNETCPASCSPPPPPTSPRTFPRSPPSSS</sequence>
<reference evidence="2" key="1">
    <citation type="submission" date="2023-06" db="EMBL/GenBank/DDBJ databases">
        <title>Genome-scale phylogeny and comparative genomics of the fungal order Sordariales.</title>
        <authorList>
            <consortium name="Lawrence Berkeley National Laboratory"/>
            <person name="Hensen N."/>
            <person name="Bonometti L."/>
            <person name="Westerberg I."/>
            <person name="Brannstrom I.O."/>
            <person name="Guillou S."/>
            <person name="Cros-Aarteil S."/>
            <person name="Calhoun S."/>
            <person name="Haridas S."/>
            <person name="Kuo A."/>
            <person name="Mondo S."/>
            <person name="Pangilinan J."/>
            <person name="Riley R."/>
            <person name="Labutti K."/>
            <person name="Andreopoulos B."/>
            <person name="Lipzen A."/>
            <person name="Chen C."/>
            <person name="Yanf M."/>
            <person name="Daum C."/>
            <person name="Ng V."/>
            <person name="Clum A."/>
            <person name="Steindorff A."/>
            <person name="Ohm R."/>
            <person name="Martin F."/>
            <person name="Silar P."/>
            <person name="Natvig D."/>
            <person name="Lalanne C."/>
            <person name="Gautier V."/>
            <person name="Ament-Velasquez S.L."/>
            <person name="Kruys A."/>
            <person name="Hutchinson M.I."/>
            <person name="Powell A.J."/>
            <person name="Barry K."/>
            <person name="Miller A.N."/>
            <person name="Grigoriev I.V."/>
            <person name="Debuchy R."/>
            <person name="Gladieux P."/>
            <person name="Thoren M.H."/>
            <person name="Johannesson H."/>
        </authorList>
    </citation>
    <scope>NUCLEOTIDE SEQUENCE</scope>
    <source>
        <strain evidence="2">CBS 606.72</strain>
    </source>
</reference>
<dbReference type="Proteomes" id="UP001175000">
    <property type="component" value="Unassembled WGS sequence"/>
</dbReference>
<organism evidence="2 3">
    <name type="scientific">Immersiella caudata</name>
    <dbReference type="NCBI Taxonomy" id="314043"/>
    <lineage>
        <taxon>Eukaryota</taxon>
        <taxon>Fungi</taxon>
        <taxon>Dikarya</taxon>
        <taxon>Ascomycota</taxon>
        <taxon>Pezizomycotina</taxon>
        <taxon>Sordariomycetes</taxon>
        <taxon>Sordariomycetidae</taxon>
        <taxon>Sordariales</taxon>
        <taxon>Lasiosphaeriaceae</taxon>
        <taxon>Immersiella</taxon>
    </lineage>
</organism>
<dbReference type="EMBL" id="JAULSU010000006">
    <property type="protein sequence ID" value="KAK0613203.1"/>
    <property type="molecule type" value="Genomic_DNA"/>
</dbReference>
<evidence type="ECO:0000313" key="3">
    <source>
        <dbReference type="Proteomes" id="UP001175000"/>
    </source>
</evidence>
<feature type="compositionally biased region" description="Pro residues" evidence="1">
    <location>
        <begin position="219"/>
        <end position="239"/>
    </location>
</feature>
<protein>
    <submittedName>
        <fullName evidence="2">Uncharacterized protein</fullName>
    </submittedName>
</protein>
<keyword evidence="3" id="KW-1185">Reference proteome</keyword>
<accession>A0AA39U642</accession>
<evidence type="ECO:0000256" key="1">
    <source>
        <dbReference type="SAM" id="MobiDB-lite"/>
    </source>
</evidence>
<feature type="region of interest" description="Disordered" evidence="1">
    <location>
        <begin position="21"/>
        <end position="40"/>
    </location>
</feature>
<gene>
    <name evidence="2" type="ORF">B0T14DRAFT_498753</name>
</gene>
<dbReference type="AlphaFoldDB" id="A0AA39U642"/>
<feature type="compositionally biased region" description="Polar residues" evidence="1">
    <location>
        <begin position="203"/>
        <end position="213"/>
    </location>
</feature>